<dbReference type="EC" id="1.3.1.9" evidence="8"/>
<dbReference type="Gene3D" id="3.40.50.720">
    <property type="entry name" value="NAD(P)-binding Rossmann-like Domain"/>
    <property type="match status" value="1"/>
</dbReference>
<dbReference type="PANTHER" id="PTHR43159">
    <property type="entry name" value="ENOYL-[ACYL-CARRIER-PROTEIN] REDUCTASE"/>
    <property type="match status" value="1"/>
</dbReference>
<evidence type="ECO:0000256" key="7">
    <source>
        <dbReference type="ARBA" id="ARBA00023160"/>
    </source>
</evidence>
<gene>
    <name evidence="11" type="ORF">CYPRO_2804</name>
</gene>
<dbReference type="InterPro" id="IPR036291">
    <property type="entry name" value="NAD(P)-bd_dom_sf"/>
</dbReference>
<dbReference type="RefSeq" id="WP_114985176.1">
    <property type="nucleotide sequence ID" value="NZ_CP027806.1"/>
</dbReference>
<dbReference type="Proteomes" id="UP000254808">
    <property type="component" value="Chromosome"/>
</dbReference>
<feature type="binding site" evidence="10">
    <location>
        <position position="170"/>
    </location>
    <ligand>
        <name>NAD(+)</name>
        <dbReference type="ChEBI" id="CHEBI:57540"/>
    </ligand>
</feature>
<organism evidence="11 12">
    <name type="scientific">Cyclonatronum proteinivorum</name>
    <dbReference type="NCBI Taxonomy" id="1457365"/>
    <lineage>
        <taxon>Bacteria</taxon>
        <taxon>Pseudomonadati</taxon>
        <taxon>Balneolota</taxon>
        <taxon>Balneolia</taxon>
        <taxon>Balneolales</taxon>
        <taxon>Cyclonatronaceae</taxon>
        <taxon>Cyclonatronum</taxon>
    </lineage>
</organism>
<comment type="similarity">
    <text evidence="2 8">Belongs to the short-chain dehydrogenases/reductases (SDR) family. FabI subfamily.</text>
</comment>
<dbReference type="InterPro" id="IPR002347">
    <property type="entry name" value="SDR_fam"/>
</dbReference>
<keyword evidence="7 8" id="KW-0275">Fatty acid biosynthesis</keyword>
<evidence type="ECO:0000256" key="1">
    <source>
        <dbReference type="ARBA" id="ARBA00005194"/>
    </source>
</evidence>
<keyword evidence="8 10" id="KW-0520">NAD</keyword>
<dbReference type="KEGG" id="cprv:CYPRO_2804"/>
<keyword evidence="5 8" id="KW-0560">Oxidoreductase</keyword>
<evidence type="ECO:0000256" key="6">
    <source>
        <dbReference type="ARBA" id="ARBA00023098"/>
    </source>
</evidence>
<comment type="catalytic activity">
    <reaction evidence="8">
        <text>a 2,3-saturated acyl-[ACP] + NAD(+) = a (2E)-enoyl-[ACP] + NADH + H(+)</text>
        <dbReference type="Rhea" id="RHEA:10240"/>
        <dbReference type="Rhea" id="RHEA-COMP:9925"/>
        <dbReference type="Rhea" id="RHEA-COMP:9926"/>
        <dbReference type="ChEBI" id="CHEBI:15378"/>
        <dbReference type="ChEBI" id="CHEBI:57540"/>
        <dbReference type="ChEBI" id="CHEBI:57945"/>
        <dbReference type="ChEBI" id="CHEBI:78784"/>
        <dbReference type="ChEBI" id="CHEBI:78785"/>
        <dbReference type="EC" id="1.3.1.9"/>
    </reaction>
</comment>
<protein>
    <recommendedName>
        <fullName evidence="8">Enoyl-[acyl-carrier-protein] reductase [NADH]</fullName>
        <ecNumber evidence="8">1.3.1.9</ecNumber>
    </recommendedName>
</protein>
<feature type="active site" description="Proton acceptor" evidence="9">
    <location>
        <position position="153"/>
    </location>
</feature>
<evidence type="ECO:0000256" key="8">
    <source>
        <dbReference type="PIRNR" id="PIRNR000094"/>
    </source>
</evidence>
<accession>A0A345UNJ0</accession>
<evidence type="ECO:0000313" key="11">
    <source>
        <dbReference type="EMBL" id="AXJ02042.1"/>
    </source>
</evidence>
<name>A0A345UNJ0_9BACT</name>
<evidence type="ECO:0000256" key="10">
    <source>
        <dbReference type="PIRSR" id="PIRSR000094-3"/>
    </source>
</evidence>
<dbReference type="PANTHER" id="PTHR43159:SF2">
    <property type="entry name" value="ENOYL-[ACYL-CARRIER-PROTEIN] REDUCTASE [NADH], CHLOROPLASTIC"/>
    <property type="match status" value="1"/>
</dbReference>
<evidence type="ECO:0000256" key="5">
    <source>
        <dbReference type="ARBA" id="ARBA00023002"/>
    </source>
</evidence>
<dbReference type="InterPro" id="IPR014358">
    <property type="entry name" value="Enoyl-ACP_Rdtase_NADH"/>
</dbReference>
<dbReference type="CDD" id="cd05372">
    <property type="entry name" value="ENR_SDR"/>
    <property type="match status" value="1"/>
</dbReference>
<dbReference type="EMBL" id="CP027806">
    <property type="protein sequence ID" value="AXJ02042.1"/>
    <property type="molecule type" value="Genomic_DNA"/>
</dbReference>
<feature type="binding site" evidence="10">
    <location>
        <position position="19"/>
    </location>
    <ligand>
        <name>NAD(+)</name>
        <dbReference type="ChEBI" id="CHEBI:57540"/>
    </ligand>
</feature>
<proteinExistence type="inferred from homology"/>
<feature type="binding site" evidence="10">
    <location>
        <position position="98"/>
    </location>
    <ligand>
        <name>NAD(+)</name>
        <dbReference type="ChEBI" id="CHEBI:57540"/>
    </ligand>
</feature>
<evidence type="ECO:0000256" key="2">
    <source>
        <dbReference type="ARBA" id="ARBA00009233"/>
    </source>
</evidence>
<keyword evidence="12" id="KW-1185">Reference proteome</keyword>
<dbReference type="GO" id="GO:0004318">
    <property type="term" value="F:enoyl-[acyl-carrier-protein] reductase (NADH) activity"/>
    <property type="evidence" value="ECO:0007669"/>
    <property type="project" value="UniProtKB-EC"/>
</dbReference>
<feature type="active site" description="Proton acceptor" evidence="9">
    <location>
        <position position="163"/>
    </location>
</feature>
<feature type="binding site" evidence="10">
    <location>
        <begin position="25"/>
        <end position="26"/>
    </location>
    <ligand>
        <name>NAD(+)</name>
        <dbReference type="ChEBI" id="CHEBI:57540"/>
    </ligand>
</feature>
<keyword evidence="6" id="KW-0443">Lipid metabolism</keyword>
<dbReference type="GO" id="GO:0006633">
    <property type="term" value="P:fatty acid biosynthetic process"/>
    <property type="evidence" value="ECO:0007669"/>
    <property type="project" value="UniProtKB-KW"/>
</dbReference>
<dbReference type="SUPFAM" id="SSF51735">
    <property type="entry name" value="NAD(P)-binding Rossmann-fold domains"/>
    <property type="match status" value="1"/>
</dbReference>
<keyword evidence="4" id="KW-0276">Fatty acid metabolism</keyword>
<comment type="pathway">
    <text evidence="1">Lipid metabolism; fatty acid biosynthesis.</text>
</comment>
<sequence>MNYTEGYGLLKGKKGIIFGALDERSIAWRVALACKREGASFVLSNAPVALRLGALNALSEETGAAVIPCDVSKEDDVAAMMEKVKAELGSIDFILHAIGMSPNIRKSKPYDDLNYNWFQQSLDISAISLHKVIHFADKAGILNDGASVVALSYIGAQRIFSKYSDMNDAKALLESIARNYGSRLGKRGIRVNTVSQAPTITSAGSGIKGFDGMFTFAEKMSPLGNPTADDCADYCVTLFSDLTRKVTMQNLFHDGGFVTNGISEELMNDLFEMHARRDAENGEDS</sequence>
<dbReference type="PIRSF" id="PIRSF000094">
    <property type="entry name" value="Enoyl-ACP_rdct"/>
    <property type="match status" value="1"/>
</dbReference>
<keyword evidence="3 8" id="KW-0444">Lipid biosynthesis</keyword>
<dbReference type="AlphaFoldDB" id="A0A345UNJ0"/>
<reference evidence="11 12" key="1">
    <citation type="submission" date="2018-03" db="EMBL/GenBank/DDBJ databases">
        <title>Phenotypic and genomic properties of Cyclonatronum proteinivorum gen. nov., sp. nov., a haloalkaliphilic bacteroidete from soda lakes possessing Na+-translocating rhodopsin.</title>
        <authorList>
            <person name="Toshchakov S.V."/>
            <person name="Korzhenkov A."/>
            <person name="Samarov N.I."/>
            <person name="Kublanov I.V."/>
            <person name="Muntyan M.S."/>
            <person name="Sorokin D.Y."/>
        </authorList>
    </citation>
    <scope>NUCLEOTIDE SEQUENCE [LARGE SCALE GENOMIC DNA]</scope>
    <source>
        <strain evidence="11 12">Omega</strain>
    </source>
</reference>
<dbReference type="OrthoDB" id="9803628at2"/>
<feature type="binding site" evidence="10">
    <location>
        <begin position="70"/>
        <end position="71"/>
    </location>
    <ligand>
        <name>NAD(+)</name>
        <dbReference type="ChEBI" id="CHEBI:57540"/>
    </ligand>
</feature>
<evidence type="ECO:0000256" key="3">
    <source>
        <dbReference type="ARBA" id="ARBA00022516"/>
    </source>
</evidence>
<evidence type="ECO:0000313" key="12">
    <source>
        <dbReference type="Proteomes" id="UP000254808"/>
    </source>
</evidence>
<evidence type="ECO:0000256" key="4">
    <source>
        <dbReference type="ARBA" id="ARBA00022832"/>
    </source>
</evidence>
<evidence type="ECO:0000256" key="9">
    <source>
        <dbReference type="PIRSR" id="PIRSR000094-1"/>
    </source>
</evidence>
<dbReference type="Pfam" id="PF13561">
    <property type="entry name" value="adh_short_C2"/>
    <property type="match status" value="1"/>
</dbReference>